<dbReference type="OrthoDB" id="4771638at2"/>
<gene>
    <name evidence="7" type="ORF">FK531_18455</name>
</gene>
<dbReference type="PANTHER" id="PTHR47359:SF3">
    <property type="entry name" value="NLP_P60 DOMAIN-CONTAINING PROTEIN-RELATED"/>
    <property type="match status" value="1"/>
</dbReference>
<accession>A0A541B2F5</accession>
<evidence type="ECO:0000313" key="7">
    <source>
        <dbReference type="EMBL" id="TQF66477.1"/>
    </source>
</evidence>
<name>A0A541B2F5_9NOCA</name>
<reference evidence="7 8" key="1">
    <citation type="submission" date="2019-06" db="EMBL/GenBank/DDBJ databases">
        <title>Rhodococcus spaelei sp. nov., isolated from a cave.</title>
        <authorList>
            <person name="Lee S.D."/>
        </authorList>
    </citation>
    <scope>NUCLEOTIDE SEQUENCE [LARGE SCALE GENOMIC DNA]</scope>
    <source>
        <strain evidence="7 8">C9-5</strain>
    </source>
</reference>
<dbReference type="InterPro" id="IPR038765">
    <property type="entry name" value="Papain-like_cys_pep_sf"/>
</dbReference>
<keyword evidence="4" id="KW-0788">Thiol protease</keyword>
<feature type="compositionally biased region" description="Low complexity" evidence="5">
    <location>
        <begin position="205"/>
        <end position="219"/>
    </location>
</feature>
<feature type="domain" description="NlpC/P60" evidence="6">
    <location>
        <begin position="395"/>
        <end position="534"/>
    </location>
</feature>
<evidence type="ECO:0000256" key="2">
    <source>
        <dbReference type="ARBA" id="ARBA00022670"/>
    </source>
</evidence>
<dbReference type="PROSITE" id="PS51935">
    <property type="entry name" value="NLPC_P60"/>
    <property type="match status" value="1"/>
</dbReference>
<dbReference type="Proteomes" id="UP000316256">
    <property type="component" value="Unassembled WGS sequence"/>
</dbReference>
<sequence>MRPGAPRGTHRRRFSRARTRSAQLLVGLAVVTSLVAGTPGFSSAVPPPPPNPSDADLQQATAGVDSRLGQVGALVNEVAAADQQLSALDDAVAIKREGVNKALVDLQNARDIAGAAAGAVGSTLQALRDAGAQIELAQTKFDEFAANTYRQGTGVASFASFLGSQGPGDVLDRAQLMKLLATNRSSVLDGLQRARTAEANKNSTARQAKQQADDAASAAESRKADAENAIQVARTALAEQAGKKAQVEAQKAAAETALAAARDNVSGLQTQRQAFVNWDTQRAAEAAAAAAAAEAAKQAAAQAAARVAANQAAAERARQLAEGQRSHTQIEDDPGADTSGTDTSGTDTSGTDKSGTDKSGTDDSDSDTPKPSPSKPSTSKPSPAKPKPKPSVTGSAAVETVIDRGMSQLGVTYAWGGGNANGPTLGIRDGGVADSYGDYKKVGFDCSGLMIYAFAGIGVSLPHYTGYQYTAGEQLPTSQMKRGDMIFYGPNASQHVALYLGNGEMLEAPESGDVVKISPVRWGGMTPYVVRMVS</sequence>
<keyword evidence="8" id="KW-1185">Reference proteome</keyword>
<evidence type="ECO:0000259" key="6">
    <source>
        <dbReference type="PROSITE" id="PS51935"/>
    </source>
</evidence>
<dbReference type="EMBL" id="VIGH01000008">
    <property type="protein sequence ID" value="TQF66477.1"/>
    <property type="molecule type" value="Genomic_DNA"/>
</dbReference>
<evidence type="ECO:0000313" key="8">
    <source>
        <dbReference type="Proteomes" id="UP000316256"/>
    </source>
</evidence>
<protein>
    <submittedName>
        <fullName evidence="7">NlpC/P60 family protein</fullName>
    </submittedName>
</protein>
<evidence type="ECO:0000256" key="4">
    <source>
        <dbReference type="ARBA" id="ARBA00022807"/>
    </source>
</evidence>
<dbReference type="AlphaFoldDB" id="A0A541B2F5"/>
<dbReference type="GO" id="GO:0006508">
    <property type="term" value="P:proteolysis"/>
    <property type="evidence" value="ECO:0007669"/>
    <property type="project" value="UniProtKB-KW"/>
</dbReference>
<feature type="compositionally biased region" description="Low complexity" evidence="5">
    <location>
        <begin position="336"/>
        <end position="353"/>
    </location>
</feature>
<keyword evidence="2" id="KW-0645">Protease</keyword>
<feature type="region of interest" description="Disordered" evidence="5">
    <location>
        <begin position="198"/>
        <end position="223"/>
    </location>
</feature>
<dbReference type="SUPFAM" id="SSF54001">
    <property type="entry name" value="Cysteine proteinases"/>
    <property type="match status" value="1"/>
</dbReference>
<feature type="region of interest" description="Disordered" evidence="5">
    <location>
        <begin position="315"/>
        <end position="395"/>
    </location>
</feature>
<comment type="similarity">
    <text evidence="1">Belongs to the peptidase C40 family.</text>
</comment>
<dbReference type="GO" id="GO:0008234">
    <property type="term" value="F:cysteine-type peptidase activity"/>
    <property type="evidence" value="ECO:0007669"/>
    <property type="project" value="UniProtKB-KW"/>
</dbReference>
<evidence type="ECO:0000256" key="3">
    <source>
        <dbReference type="ARBA" id="ARBA00022801"/>
    </source>
</evidence>
<dbReference type="Pfam" id="PF00877">
    <property type="entry name" value="NLPC_P60"/>
    <property type="match status" value="1"/>
</dbReference>
<comment type="caution">
    <text evidence="7">The sequence shown here is derived from an EMBL/GenBank/DDBJ whole genome shotgun (WGS) entry which is preliminary data.</text>
</comment>
<dbReference type="InterPro" id="IPR051794">
    <property type="entry name" value="PG_Endopeptidase_C40"/>
</dbReference>
<keyword evidence="3" id="KW-0378">Hydrolase</keyword>
<dbReference type="PANTHER" id="PTHR47359">
    <property type="entry name" value="PEPTIDOGLYCAN DL-ENDOPEPTIDASE CWLO"/>
    <property type="match status" value="1"/>
</dbReference>
<evidence type="ECO:0000256" key="5">
    <source>
        <dbReference type="SAM" id="MobiDB-lite"/>
    </source>
</evidence>
<organism evidence="7 8">
    <name type="scientific">Rhodococcus spelaei</name>
    <dbReference type="NCBI Taxonomy" id="2546320"/>
    <lineage>
        <taxon>Bacteria</taxon>
        <taxon>Bacillati</taxon>
        <taxon>Actinomycetota</taxon>
        <taxon>Actinomycetes</taxon>
        <taxon>Mycobacteriales</taxon>
        <taxon>Nocardiaceae</taxon>
        <taxon>Rhodococcus</taxon>
    </lineage>
</organism>
<dbReference type="InterPro" id="IPR000064">
    <property type="entry name" value="NLP_P60_dom"/>
</dbReference>
<dbReference type="Gene3D" id="3.90.1720.10">
    <property type="entry name" value="endopeptidase domain like (from Nostoc punctiforme)"/>
    <property type="match status" value="1"/>
</dbReference>
<proteinExistence type="inferred from homology"/>
<evidence type="ECO:0000256" key="1">
    <source>
        <dbReference type="ARBA" id="ARBA00007074"/>
    </source>
</evidence>
<feature type="compositionally biased region" description="Basic and acidic residues" evidence="5">
    <location>
        <begin position="315"/>
        <end position="330"/>
    </location>
</feature>